<comment type="similarity">
    <text evidence="3">Belongs to the gas vesicle GvpF/GvpL family.</text>
</comment>
<evidence type="ECO:0000256" key="1">
    <source>
        <dbReference type="ARBA" id="ARBA00022987"/>
    </source>
</evidence>
<dbReference type="Pfam" id="PF06386">
    <property type="entry name" value="GvpL_GvpF"/>
    <property type="match status" value="1"/>
</dbReference>
<dbReference type="GO" id="GO:0031411">
    <property type="term" value="C:gas vesicle"/>
    <property type="evidence" value="ECO:0007669"/>
    <property type="project" value="UniProtKB-SubCell"/>
</dbReference>
<proteinExistence type="inferred from homology"/>
<dbReference type="Proteomes" id="UP000587002">
    <property type="component" value="Unassembled WGS sequence"/>
</dbReference>
<sequence>MMSTNAVRGDQVADEGQVDRGFYVYGILGHQEELPDGLPAVGDDDVKVELATHGNVSAVISELPLARPLGKRQDLMAHQQVLDTLAADATVIPIRFGSVLKTKEAVVDELLAPHHDRFEEMLAELAGLVQFTIRGKYAESAHIREIVAEDPEIQQLRETVRGLPEEAGYAERMRLGELVNNAVVQKREADAEEMVRALEAVAVASNRHDVAGEDDAVHVAFLVGREVTGDFEQAVEDLGQRWAGRINLRLLGPLAPYDFMPES</sequence>
<evidence type="ECO:0008006" key="6">
    <source>
        <dbReference type="Google" id="ProtNLM"/>
    </source>
</evidence>
<dbReference type="PANTHER" id="PTHR36852:SF1">
    <property type="entry name" value="PROTEIN GVPL 2"/>
    <property type="match status" value="1"/>
</dbReference>
<keyword evidence="5" id="KW-1185">Reference proteome</keyword>
<dbReference type="PANTHER" id="PTHR36852">
    <property type="entry name" value="PROTEIN GVPL 2"/>
    <property type="match status" value="1"/>
</dbReference>
<protein>
    <recommendedName>
        <fullName evidence="6">GvpL/GvpF family gas vesicle protein</fullName>
    </recommendedName>
</protein>
<evidence type="ECO:0000256" key="2">
    <source>
        <dbReference type="ARBA" id="ARBA00035108"/>
    </source>
</evidence>
<gene>
    <name evidence="4" type="ORF">HNR68_003613</name>
</gene>
<dbReference type="AlphaFoldDB" id="A0A853AQB7"/>
<evidence type="ECO:0000256" key="3">
    <source>
        <dbReference type="ARBA" id="ARBA00035643"/>
    </source>
</evidence>
<dbReference type="GO" id="GO:0031412">
    <property type="term" value="P:gas vesicle organization"/>
    <property type="evidence" value="ECO:0007669"/>
    <property type="project" value="InterPro"/>
</dbReference>
<dbReference type="InterPro" id="IPR009430">
    <property type="entry name" value="GvpL/GvpF"/>
</dbReference>
<name>A0A853AQB7_9PSEU</name>
<organism evidence="4 5">
    <name type="scientific">Saccharopolyspora hordei</name>
    <dbReference type="NCBI Taxonomy" id="1838"/>
    <lineage>
        <taxon>Bacteria</taxon>
        <taxon>Bacillati</taxon>
        <taxon>Actinomycetota</taxon>
        <taxon>Actinomycetes</taxon>
        <taxon>Pseudonocardiales</taxon>
        <taxon>Pseudonocardiaceae</taxon>
        <taxon>Saccharopolyspora</taxon>
    </lineage>
</organism>
<comment type="caution">
    <text evidence="4">The sequence shown here is derived from an EMBL/GenBank/DDBJ whole genome shotgun (WGS) entry which is preliminary data.</text>
</comment>
<evidence type="ECO:0000313" key="5">
    <source>
        <dbReference type="Proteomes" id="UP000587002"/>
    </source>
</evidence>
<dbReference type="RefSeq" id="WP_246330479.1">
    <property type="nucleotide sequence ID" value="NZ_BAABFH010000001.1"/>
</dbReference>
<comment type="subcellular location">
    <subcellularLocation>
        <location evidence="2">Gas vesicle</location>
    </subcellularLocation>
</comment>
<reference evidence="4 5" key="1">
    <citation type="submission" date="2020-07" db="EMBL/GenBank/DDBJ databases">
        <title>Sequencing the genomes of 1000 actinobacteria strains.</title>
        <authorList>
            <person name="Klenk H.-P."/>
        </authorList>
    </citation>
    <scope>NUCLEOTIDE SEQUENCE [LARGE SCALE GENOMIC DNA]</scope>
    <source>
        <strain evidence="4 5">DSM 44065</strain>
    </source>
</reference>
<dbReference type="EMBL" id="JACCFJ010000001">
    <property type="protein sequence ID" value="NYI84983.1"/>
    <property type="molecule type" value="Genomic_DNA"/>
</dbReference>
<accession>A0A853AQB7</accession>
<evidence type="ECO:0000313" key="4">
    <source>
        <dbReference type="EMBL" id="NYI84983.1"/>
    </source>
</evidence>
<keyword evidence="1" id="KW-0304">Gas vesicle</keyword>